<comment type="caution">
    <text evidence="2">The sequence shown here is derived from an EMBL/GenBank/DDBJ whole genome shotgun (WGS) entry which is preliminary data.</text>
</comment>
<keyword evidence="3" id="KW-1185">Reference proteome</keyword>
<evidence type="ECO:0000313" key="2">
    <source>
        <dbReference type="EMBL" id="GJT42795.1"/>
    </source>
</evidence>
<name>A0ABQ5DUC9_9ASTR</name>
<dbReference type="EMBL" id="BQNB010015676">
    <property type="protein sequence ID" value="GJT42795.1"/>
    <property type="molecule type" value="Genomic_DNA"/>
</dbReference>
<feature type="compositionally biased region" description="Basic and acidic residues" evidence="1">
    <location>
        <begin position="153"/>
        <end position="163"/>
    </location>
</feature>
<dbReference type="Proteomes" id="UP001151760">
    <property type="component" value="Unassembled WGS sequence"/>
</dbReference>
<gene>
    <name evidence="2" type="ORF">Tco_0951510</name>
</gene>
<evidence type="ECO:0000313" key="3">
    <source>
        <dbReference type="Proteomes" id="UP001151760"/>
    </source>
</evidence>
<proteinExistence type="predicted"/>
<accession>A0ABQ5DUC9</accession>
<sequence length="163" mass="18416">MATNIITRLLTKATDNGCNGFKMEAMKRHLKQFLRITTQIHACDISCQKVHQRNGEEIEDIYAIKKAESKSVNNPQKLATKVIEEGGTKKNWNGNSNEAKAYKCFGKCRYCAEITNKHTKTTCPLNPKYIAKLARTKAAAEQERRIAASATEQEDRNSDKQHT</sequence>
<evidence type="ECO:0000256" key="1">
    <source>
        <dbReference type="SAM" id="MobiDB-lite"/>
    </source>
</evidence>
<organism evidence="2 3">
    <name type="scientific">Tanacetum coccineum</name>
    <dbReference type="NCBI Taxonomy" id="301880"/>
    <lineage>
        <taxon>Eukaryota</taxon>
        <taxon>Viridiplantae</taxon>
        <taxon>Streptophyta</taxon>
        <taxon>Embryophyta</taxon>
        <taxon>Tracheophyta</taxon>
        <taxon>Spermatophyta</taxon>
        <taxon>Magnoliopsida</taxon>
        <taxon>eudicotyledons</taxon>
        <taxon>Gunneridae</taxon>
        <taxon>Pentapetalae</taxon>
        <taxon>asterids</taxon>
        <taxon>campanulids</taxon>
        <taxon>Asterales</taxon>
        <taxon>Asteraceae</taxon>
        <taxon>Asteroideae</taxon>
        <taxon>Anthemideae</taxon>
        <taxon>Anthemidinae</taxon>
        <taxon>Tanacetum</taxon>
    </lineage>
</organism>
<feature type="region of interest" description="Disordered" evidence="1">
    <location>
        <begin position="140"/>
        <end position="163"/>
    </location>
</feature>
<reference evidence="2" key="2">
    <citation type="submission" date="2022-01" db="EMBL/GenBank/DDBJ databases">
        <authorList>
            <person name="Yamashiro T."/>
            <person name="Shiraishi A."/>
            <person name="Satake H."/>
            <person name="Nakayama K."/>
        </authorList>
    </citation>
    <scope>NUCLEOTIDE SEQUENCE</scope>
</reference>
<protein>
    <submittedName>
        <fullName evidence="2">Uncharacterized protein</fullName>
    </submittedName>
</protein>
<reference evidence="2" key="1">
    <citation type="journal article" date="2022" name="Int. J. Mol. Sci.">
        <title>Draft Genome of Tanacetum Coccineum: Genomic Comparison of Closely Related Tanacetum-Family Plants.</title>
        <authorList>
            <person name="Yamashiro T."/>
            <person name="Shiraishi A."/>
            <person name="Nakayama K."/>
            <person name="Satake H."/>
        </authorList>
    </citation>
    <scope>NUCLEOTIDE SEQUENCE</scope>
</reference>